<dbReference type="EMBL" id="VFPU01000001">
    <property type="protein sequence ID" value="TQM96628.1"/>
    <property type="molecule type" value="Genomic_DNA"/>
</dbReference>
<keyword evidence="2" id="KW-1185">Reference proteome</keyword>
<organism evidence="1 2">
    <name type="scientific">Ornithinimicrobium humiphilum</name>
    <dbReference type="NCBI Taxonomy" id="125288"/>
    <lineage>
        <taxon>Bacteria</taxon>
        <taxon>Bacillati</taxon>
        <taxon>Actinomycetota</taxon>
        <taxon>Actinomycetes</taxon>
        <taxon>Micrococcales</taxon>
        <taxon>Ornithinimicrobiaceae</taxon>
        <taxon>Ornithinimicrobium</taxon>
    </lineage>
</organism>
<name>A0A543KNH9_9MICO</name>
<sequence length="45" mass="5048">MVLTRVVPVVVEVAADTARQGFAFRHQVRFLRVRDDLDPQSVVGP</sequence>
<gene>
    <name evidence="1" type="ORF">FB476_1501</name>
</gene>
<evidence type="ECO:0000313" key="2">
    <source>
        <dbReference type="Proteomes" id="UP000315133"/>
    </source>
</evidence>
<proteinExistence type="predicted"/>
<evidence type="ECO:0000313" key="1">
    <source>
        <dbReference type="EMBL" id="TQM96628.1"/>
    </source>
</evidence>
<dbReference type="RefSeq" id="WP_170233567.1">
    <property type="nucleotide sequence ID" value="NZ_BAAAIL010000003.1"/>
</dbReference>
<comment type="caution">
    <text evidence="1">The sequence shown here is derived from an EMBL/GenBank/DDBJ whole genome shotgun (WGS) entry which is preliminary data.</text>
</comment>
<dbReference type="AlphaFoldDB" id="A0A543KNH9"/>
<dbReference type="Proteomes" id="UP000315133">
    <property type="component" value="Unassembled WGS sequence"/>
</dbReference>
<reference evidence="1 2" key="1">
    <citation type="submission" date="2019-06" db="EMBL/GenBank/DDBJ databases">
        <title>Sequencing the genomes of 1000 actinobacteria strains.</title>
        <authorList>
            <person name="Klenk H.-P."/>
        </authorList>
    </citation>
    <scope>NUCLEOTIDE SEQUENCE [LARGE SCALE GENOMIC DNA]</scope>
    <source>
        <strain evidence="1 2">DSM 12362</strain>
    </source>
</reference>
<protein>
    <submittedName>
        <fullName evidence="1">Uncharacterized protein</fullName>
    </submittedName>
</protein>
<accession>A0A543KNH9</accession>